<dbReference type="Pfam" id="PF00355">
    <property type="entry name" value="Rieske"/>
    <property type="match status" value="1"/>
</dbReference>
<keyword evidence="8" id="KW-0503">Monooxygenase</keyword>
<sequence length="111" mass="12073">MAFEHVTTFDDLWEGEMESFTVGDKEILLAHLAGGEVIATQAICPHQQVELVEGELDGNTLTCKAHLWQFDLPTCKGVNPGHAELAKFPVKIDGDDIYVDPAGDTPKVAHS</sequence>
<name>A0A0H5ND43_NOCFR</name>
<comment type="similarity">
    <text evidence="6">Belongs to the bacterial ring-hydroxylating dioxygenase ferredoxin component family.</text>
</comment>
<organism evidence="8 9">
    <name type="scientific">Nocardia farcinica</name>
    <dbReference type="NCBI Taxonomy" id="37329"/>
    <lineage>
        <taxon>Bacteria</taxon>
        <taxon>Bacillati</taxon>
        <taxon>Actinomycetota</taxon>
        <taxon>Actinomycetes</taxon>
        <taxon>Mycobacteriales</taxon>
        <taxon>Nocardiaceae</taxon>
        <taxon>Nocardia</taxon>
    </lineage>
</organism>
<dbReference type="EMBL" id="LN868938">
    <property type="protein sequence ID" value="CRY73795.1"/>
    <property type="molecule type" value="Genomic_DNA"/>
</dbReference>
<evidence type="ECO:0000256" key="6">
    <source>
        <dbReference type="ARBA" id="ARBA00038001"/>
    </source>
</evidence>
<keyword evidence="1" id="KW-0001">2Fe-2S</keyword>
<accession>A0A0H5ND43</accession>
<evidence type="ECO:0000256" key="4">
    <source>
        <dbReference type="ARBA" id="ARBA00023014"/>
    </source>
</evidence>
<evidence type="ECO:0000256" key="1">
    <source>
        <dbReference type="ARBA" id="ARBA00022714"/>
    </source>
</evidence>
<evidence type="ECO:0000256" key="5">
    <source>
        <dbReference type="ARBA" id="ARBA00034078"/>
    </source>
</evidence>
<feature type="domain" description="Rieske" evidence="7">
    <location>
        <begin position="4"/>
        <end position="99"/>
    </location>
</feature>
<evidence type="ECO:0000256" key="3">
    <source>
        <dbReference type="ARBA" id="ARBA00023004"/>
    </source>
</evidence>
<evidence type="ECO:0000256" key="2">
    <source>
        <dbReference type="ARBA" id="ARBA00022723"/>
    </source>
</evidence>
<keyword evidence="3" id="KW-0408">Iron</keyword>
<dbReference type="PROSITE" id="PS51296">
    <property type="entry name" value="RIESKE"/>
    <property type="match status" value="1"/>
</dbReference>
<dbReference type="AlphaFoldDB" id="A0A0H5ND43"/>
<dbReference type="GO" id="GO:0016705">
    <property type="term" value="F:oxidoreductase activity, acting on paired donors, with incorporation or reduction of molecular oxygen"/>
    <property type="evidence" value="ECO:0007669"/>
    <property type="project" value="UniProtKB-ARBA"/>
</dbReference>
<keyword evidence="4" id="KW-0411">Iron-sulfur</keyword>
<dbReference type="GO" id="GO:0046872">
    <property type="term" value="F:metal ion binding"/>
    <property type="evidence" value="ECO:0007669"/>
    <property type="project" value="UniProtKB-KW"/>
</dbReference>
<dbReference type="Gene3D" id="2.102.10.10">
    <property type="entry name" value="Rieske [2Fe-2S] iron-sulphur domain"/>
    <property type="match status" value="1"/>
</dbReference>
<dbReference type="SUPFAM" id="SSF50022">
    <property type="entry name" value="ISP domain"/>
    <property type="match status" value="1"/>
</dbReference>
<evidence type="ECO:0000313" key="8">
    <source>
        <dbReference type="EMBL" id="CRY73795.1"/>
    </source>
</evidence>
<dbReference type="PANTHER" id="PTHR21496">
    <property type="entry name" value="FERREDOXIN-RELATED"/>
    <property type="match status" value="1"/>
</dbReference>
<dbReference type="GO" id="GO:0051537">
    <property type="term" value="F:2 iron, 2 sulfur cluster binding"/>
    <property type="evidence" value="ECO:0007669"/>
    <property type="project" value="UniProtKB-KW"/>
</dbReference>
<dbReference type="InterPro" id="IPR017941">
    <property type="entry name" value="Rieske_2Fe-2S"/>
</dbReference>
<dbReference type="InterPro" id="IPR036922">
    <property type="entry name" value="Rieske_2Fe-2S_sf"/>
</dbReference>
<reference evidence="9" key="1">
    <citation type="submission" date="2015-03" db="EMBL/GenBank/DDBJ databases">
        <authorList>
            <consortium name="Pathogen Informatics"/>
        </authorList>
    </citation>
    <scope>NUCLEOTIDE SEQUENCE [LARGE SCALE GENOMIC DNA]</scope>
    <source>
        <strain evidence="9">NCTC11134</strain>
    </source>
</reference>
<evidence type="ECO:0000259" key="7">
    <source>
        <dbReference type="PROSITE" id="PS51296"/>
    </source>
</evidence>
<keyword evidence="8" id="KW-0560">Oxidoreductase</keyword>
<proteinExistence type="inferred from homology"/>
<dbReference type="KEGG" id="nfr:ERS450000_00317"/>
<dbReference type="RefSeq" id="WP_060590018.1">
    <property type="nucleotide sequence ID" value="NZ_CAACYE020000001.1"/>
</dbReference>
<dbReference type="Proteomes" id="UP000057820">
    <property type="component" value="Chromosome 1"/>
</dbReference>
<gene>
    <name evidence="8" type="primary">tmoC</name>
    <name evidence="8" type="ORF">ERS450000_00317</name>
</gene>
<evidence type="ECO:0000313" key="9">
    <source>
        <dbReference type="Proteomes" id="UP000057820"/>
    </source>
</evidence>
<comment type="cofactor">
    <cofactor evidence="5">
        <name>[2Fe-2S] cluster</name>
        <dbReference type="ChEBI" id="CHEBI:190135"/>
    </cofactor>
</comment>
<dbReference type="GO" id="GO:0004497">
    <property type="term" value="F:monooxygenase activity"/>
    <property type="evidence" value="ECO:0007669"/>
    <property type="project" value="UniProtKB-KW"/>
</dbReference>
<protein>
    <submittedName>
        <fullName evidence="8">Toluene-4-monooxygenase system protein C</fullName>
    </submittedName>
</protein>
<dbReference type="PANTHER" id="PTHR21496:SF0">
    <property type="entry name" value="RIESKE DOMAIN-CONTAINING PROTEIN"/>
    <property type="match status" value="1"/>
</dbReference>
<keyword evidence="2" id="KW-0479">Metal-binding</keyword>